<protein>
    <submittedName>
        <fullName evidence="2">Transmembrane domain-containing protein</fullName>
    </submittedName>
    <submittedName>
        <fullName evidence="3">Transmembrane_domain-containing protein</fullName>
    </submittedName>
</protein>
<evidence type="ECO:0000313" key="2">
    <source>
        <dbReference type="EMBL" id="CAI9949795.1"/>
    </source>
</evidence>
<comment type="caution">
    <text evidence="2">The sequence shown here is derived from an EMBL/GenBank/DDBJ whole genome shotgun (WGS) entry which is preliminary data.</text>
</comment>
<dbReference type="Proteomes" id="UP001642409">
    <property type="component" value="Unassembled WGS sequence"/>
</dbReference>
<dbReference type="AlphaFoldDB" id="A0AA86UAF3"/>
<feature type="transmembrane region" description="Helical" evidence="1">
    <location>
        <begin position="63"/>
        <end position="83"/>
    </location>
</feature>
<keyword evidence="1" id="KW-0472">Membrane</keyword>
<proteinExistence type="predicted"/>
<feature type="transmembrane region" description="Helical" evidence="1">
    <location>
        <begin position="95"/>
        <end position="119"/>
    </location>
</feature>
<name>A0AA86UAF3_9EUKA</name>
<keyword evidence="1 2" id="KW-0812">Transmembrane</keyword>
<evidence type="ECO:0000256" key="1">
    <source>
        <dbReference type="SAM" id="Phobius"/>
    </source>
</evidence>
<feature type="transmembrane region" description="Helical" evidence="1">
    <location>
        <begin position="171"/>
        <end position="193"/>
    </location>
</feature>
<feature type="transmembrane region" description="Helical" evidence="1">
    <location>
        <begin position="21"/>
        <end position="43"/>
    </location>
</feature>
<keyword evidence="1" id="KW-1133">Transmembrane helix</keyword>
<keyword evidence="4" id="KW-1185">Reference proteome</keyword>
<evidence type="ECO:0000313" key="3">
    <source>
        <dbReference type="EMBL" id="CAL6081736.1"/>
    </source>
</evidence>
<organism evidence="2">
    <name type="scientific">Hexamita inflata</name>
    <dbReference type="NCBI Taxonomy" id="28002"/>
    <lineage>
        <taxon>Eukaryota</taxon>
        <taxon>Metamonada</taxon>
        <taxon>Diplomonadida</taxon>
        <taxon>Hexamitidae</taxon>
        <taxon>Hexamitinae</taxon>
        <taxon>Hexamita</taxon>
    </lineage>
</organism>
<gene>
    <name evidence="2" type="ORF">HINF_LOCUS37440</name>
    <name evidence="3" type="ORF">HINF_LOCUS60528</name>
</gene>
<reference evidence="2" key="1">
    <citation type="submission" date="2023-06" db="EMBL/GenBank/DDBJ databases">
        <authorList>
            <person name="Kurt Z."/>
        </authorList>
    </citation>
    <scope>NUCLEOTIDE SEQUENCE</scope>
</reference>
<dbReference type="EMBL" id="CATOUU010000804">
    <property type="protein sequence ID" value="CAI9949795.1"/>
    <property type="molecule type" value="Genomic_DNA"/>
</dbReference>
<accession>A0AA86UAF3</accession>
<dbReference type="EMBL" id="CAXDID020000355">
    <property type="protein sequence ID" value="CAL6081736.1"/>
    <property type="molecule type" value="Genomic_DNA"/>
</dbReference>
<sequence>MSTEVSYKEFRKLMVTIPTKERVGMFPCLVVLIVGCLIFYLSFQQFFFDLAYSVHKDLYLETAVLDTFVLLTLPCSLLFCFVVSQVRIRLCRKSLNFWSVLHFLTFVLNFITSCLYITARPEQSFSFMSSLMNSSTLKVSSLVTFVQSFCKNGSVVWKSYNDVTFKGYKPAMWVTSYAFVFQFLTALCFTGLYCSDFGAYQTVVKIKQYEPDRFLGVSEQVSAKQLKAIEQTQAAAAAKQKKR</sequence>
<reference evidence="3 4" key="2">
    <citation type="submission" date="2024-07" db="EMBL/GenBank/DDBJ databases">
        <authorList>
            <person name="Akdeniz Z."/>
        </authorList>
    </citation>
    <scope>NUCLEOTIDE SEQUENCE [LARGE SCALE GENOMIC DNA]</scope>
</reference>
<evidence type="ECO:0000313" key="4">
    <source>
        <dbReference type="Proteomes" id="UP001642409"/>
    </source>
</evidence>